<dbReference type="STRING" id="37992.A0A4Z0Z854"/>
<dbReference type="Proteomes" id="UP000297716">
    <property type="component" value="Unassembled WGS sequence"/>
</dbReference>
<accession>A0A4Z0Z854</accession>
<name>A0A4Z0Z854_9PEZI</name>
<dbReference type="EMBL" id="SKBN01000043">
    <property type="protein sequence ID" value="TGJ85546.1"/>
    <property type="molecule type" value="Genomic_DNA"/>
</dbReference>
<proteinExistence type="predicted"/>
<dbReference type="PANTHER" id="PTHR24118">
    <property type="entry name" value="POTE ANKYRIN DOMAIN"/>
    <property type="match status" value="1"/>
</dbReference>
<feature type="compositionally biased region" description="Basic and acidic residues" evidence="1">
    <location>
        <begin position="417"/>
        <end position="441"/>
    </location>
</feature>
<gene>
    <name evidence="2" type="ORF">E0Z10_g3185</name>
</gene>
<dbReference type="OrthoDB" id="4685348at2759"/>
<evidence type="ECO:0000256" key="1">
    <source>
        <dbReference type="SAM" id="MobiDB-lite"/>
    </source>
</evidence>
<dbReference type="InterPro" id="IPR002110">
    <property type="entry name" value="Ankyrin_rpt"/>
</dbReference>
<feature type="region of interest" description="Disordered" evidence="1">
    <location>
        <begin position="404"/>
        <end position="441"/>
    </location>
</feature>
<dbReference type="SUPFAM" id="SSF48403">
    <property type="entry name" value="Ankyrin repeat"/>
    <property type="match status" value="1"/>
</dbReference>
<protein>
    <submittedName>
        <fullName evidence="2">Uncharacterized protein</fullName>
    </submittedName>
</protein>
<organism evidence="2 3">
    <name type="scientific">Xylaria hypoxylon</name>
    <dbReference type="NCBI Taxonomy" id="37992"/>
    <lineage>
        <taxon>Eukaryota</taxon>
        <taxon>Fungi</taxon>
        <taxon>Dikarya</taxon>
        <taxon>Ascomycota</taxon>
        <taxon>Pezizomycotina</taxon>
        <taxon>Sordariomycetes</taxon>
        <taxon>Xylariomycetidae</taxon>
        <taxon>Xylariales</taxon>
        <taxon>Xylariaceae</taxon>
        <taxon>Xylaria</taxon>
    </lineage>
</organism>
<dbReference type="InterPro" id="IPR036770">
    <property type="entry name" value="Ankyrin_rpt-contain_sf"/>
</dbReference>
<keyword evidence="3" id="KW-1185">Reference proteome</keyword>
<comment type="caution">
    <text evidence="2">The sequence shown here is derived from an EMBL/GenBank/DDBJ whole genome shotgun (WGS) entry which is preliminary data.</text>
</comment>
<dbReference type="Pfam" id="PF12796">
    <property type="entry name" value="Ank_2"/>
    <property type="match status" value="1"/>
</dbReference>
<reference evidence="2 3" key="1">
    <citation type="submission" date="2019-03" db="EMBL/GenBank/DDBJ databases">
        <title>Draft genome sequence of Xylaria hypoxylon DSM 108379, a ubiquitous saprotrophic-parasitic fungi on hardwood.</title>
        <authorList>
            <person name="Buettner E."/>
            <person name="Leonhardt S."/>
            <person name="Gebauer A.M."/>
            <person name="Liers C."/>
            <person name="Hofrichter M."/>
            <person name="Kellner H."/>
        </authorList>
    </citation>
    <scope>NUCLEOTIDE SEQUENCE [LARGE SCALE GENOMIC DNA]</scope>
    <source>
        <strain evidence="2 3">DSM 108379</strain>
    </source>
</reference>
<dbReference type="AlphaFoldDB" id="A0A4Z0Z854"/>
<dbReference type="SMART" id="SM00248">
    <property type="entry name" value="ANK"/>
    <property type="match status" value="6"/>
</dbReference>
<evidence type="ECO:0000313" key="2">
    <source>
        <dbReference type="EMBL" id="TGJ85546.1"/>
    </source>
</evidence>
<sequence>MKDTALIQSLGSYTQDQFEFAKTLVRNGANVNTNGCVCFSLTGQYADLDAFRYLLTCNPNFDLIISSLVGSFTRQYDRLVEILRVTLTSNFYHNGNPSVDVIIQAMQRYPRGNELIRLLLDHNYPAGYHVELPGGLDGATETVTPLIWALRQPRPWIKDAVILELLKEGKRARPAFVTKGTEVSAIILATQCGRHEIMEKLVELNVQVSEKDCHEKSPLFYASASRDARSVGILLQANAQENDGSLHEAARLCQSGIVAMLIQNGHDPNYPSELHRGRPPLGEMCLRSTVDSRPLESQAYDTIQVLIGFKADLQMRMEKKTVLHLALENDQPVEITRILLRIPAMYKDISTDSEAFLYEDSTHISMSPDNYVARCCQCGDNFKEQLISLLREKHCKDKWYKKHGAQVDSPRGLPPAMKEEQERQDFADQSQRRAIERRRKEAQADIEIAHMRHVASMRQGEEQNKVDLANRSRLQDQQIYHENAISSQRRGNANLEHSDRKAHAQDMAKIEYQASQALIEQRSSAMKREHEMERQMIQDKVKAEKMVHDRAMMRIQRQEEFNRRTIDTGQRLAVEAKRWDDPD</sequence>
<dbReference type="Gene3D" id="1.25.40.20">
    <property type="entry name" value="Ankyrin repeat-containing domain"/>
    <property type="match status" value="2"/>
</dbReference>
<dbReference type="PANTHER" id="PTHR24118:SF99">
    <property type="entry name" value="POTE ANKYRIN DOMAIN FAMILY MEMBER 3C-RELATED"/>
    <property type="match status" value="1"/>
</dbReference>
<evidence type="ECO:0000313" key="3">
    <source>
        <dbReference type="Proteomes" id="UP000297716"/>
    </source>
</evidence>